<keyword evidence="7 8" id="KW-0131">Cell cycle</keyword>
<feature type="binding site" evidence="7">
    <location>
        <begin position="115"/>
        <end position="121"/>
    </location>
    <ligand>
        <name>ATP</name>
        <dbReference type="ChEBI" id="CHEBI:30616"/>
    </ligand>
</feature>
<dbReference type="GO" id="GO:0009252">
    <property type="term" value="P:peptidoglycan biosynthetic process"/>
    <property type="evidence" value="ECO:0007669"/>
    <property type="project" value="UniProtKB-UniRule"/>
</dbReference>
<evidence type="ECO:0000256" key="3">
    <source>
        <dbReference type="ARBA" id="ARBA00022490"/>
    </source>
</evidence>
<sequence length="448" mass="46804">MELAGKKVLVIGLGRSGIAAARLCIDKGARVEVTDAAPRERLSREALALEAAGATLTAGGHPPSLFDGTDLVVISPGVPSFPALEAFEKAGGEVIGEMELAARFFVGTPIGLIGGTNGKSTTTALVHVMLEASGKKAFIGGNFGTPLAEVVGQSFDVIVLEISSFQAERVPTLHARVHVLLNITDDHLDRYPSFEAYANAKGNPFVNMGPDDVAVIESGDKRLRRQAERGDAKIVTFSGHSADVYADIEGGAIVDNTRGARYPLSILRIKGAHNIANACASIAAATAIGATEDGIRAALASFEGLGHRTALVGELDGVRYYDDSKGTNVGASVAALRGLAEDKAVLIAGGKDKLGAYEPLVEALRQKGRALVLIGEAADRIEAAARGVLPVARASSMVEAVRVARRFAKAGDAVLLSPACSSFDMFRDYKDRGDQFAQAVQSMLEVRS</sequence>
<dbReference type="InterPro" id="IPR036565">
    <property type="entry name" value="Mur-like_cat_sf"/>
</dbReference>
<keyword evidence="7 8" id="KW-0133">Cell shape</keyword>
<dbReference type="SUPFAM" id="SSF53623">
    <property type="entry name" value="MurD-like peptide ligases, catalytic domain"/>
    <property type="match status" value="1"/>
</dbReference>
<dbReference type="GO" id="GO:0071555">
    <property type="term" value="P:cell wall organization"/>
    <property type="evidence" value="ECO:0007669"/>
    <property type="project" value="UniProtKB-KW"/>
</dbReference>
<evidence type="ECO:0000256" key="7">
    <source>
        <dbReference type="HAMAP-Rule" id="MF_00639"/>
    </source>
</evidence>
<dbReference type="GO" id="GO:0005524">
    <property type="term" value="F:ATP binding"/>
    <property type="evidence" value="ECO:0007669"/>
    <property type="project" value="UniProtKB-UniRule"/>
</dbReference>
<keyword evidence="5 7" id="KW-0547">Nucleotide-binding</keyword>
<evidence type="ECO:0000313" key="11">
    <source>
        <dbReference type="EMBL" id="MRG95978.1"/>
    </source>
</evidence>
<evidence type="ECO:0000259" key="10">
    <source>
        <dbReference type="Pfam" id="PF08245"/>
    </source>
</evidence>
<organism evidence="11 12">
    <name type="scientific">Polyangium spumosum</name>
    <dbReference type="NCBI Taxonomy" id="889282"/>
    <lineage>
        <taxon>Bacteria</taxon>
        <taxon>Pseudomonadati</taxon>
        <taxon>Myxococcota</taxon>
        <taxon>Polyangia</taxon>
        <taxon>Polyangiales</taxon>
        <taxon>Polyangiaceae</taxon>
        <taxon>Polyangium</taxon>
    </lineage>
</organism>
<dbReference type="InterPro" id="IPR005762">
    <property type="entry name" value="MurD"/>
</dbReference>
<keyword evidence="3 7" id="KW-0963">Cytoplasm</keyword>
<dbReference type="InterPro" id="IPR013221">
    <property type="entry name" value="Mur_ligase_cen"/>
</dbReference>
<keyword evidence="4 7" id="KW-0436">Ligase</keyword>
<dbReference type="HAMAP" id="MF_00639">
    <property type="entry name" value="MurD"/>
    <property type="match status" value="1"/>
</dbReference>
<keyword evidence="7 8" id="KW-0961">Cell wall biogenesis/degradation</keyword>
<dbReference type="InterPro" id="IPR036615">
    <property type="entry name" value="Mur_ligase_C_dom_sf"/>
</dbReference>
<feature type="domain" description="Mur ligase central" evidence="10">
    <location>
        <begin position="113"/>
        <end position="285"/>
    </location>
</feature>
<dbReference type="Gene3D" id="3.40.50.720">
    <property type="entry name" value="NAD(P)-binding Rossmann-like Domain"/>
    <property type="match status" value="1"/>
</dbReference>
<dbReference type="GO" id="GO:0008360">
    <property type="term" value="P:regulation of cell shape"/>
    <property type="evidence" value="ECO:0007669"/>
    <property type="project" value="UniProtKB-KW"/>
</dbReference>
<keyword evidence="7 8" id="KW-0132">Cell division</keyword>
<dbReference type="Gene3D" id="3.90.190.20">
    <property type="entry name" value="Mur ligase, C-terminal domain"/>
    <property type="match status" value="1"/>
</dbReference>
<reference evidence="11 12" key="1">
    <citation type="submission" date="2019-10" db="EMBL/GenBank/DDBJ databases">
        <title>A soil myxobacterium in the family Polyangiaceae.</title>
        <authorList>
            <person name="Li Y."/>
            <person name="Wang J."/>
        </authorList>
    </citation>
    <scope>NUCLEOTIDE SEQUENCE [LARGE SCALE GENOMIC DNA]</scope>
    <source>
        <strain evidence="11 12">DSM 14734</strain>
    </source>
</reference>
<name>A0A6N7PV96_9BACT</name>
<dbReference type="Proteomes" id="UP000440224">
    <property type="component" value="Unassembled WGS sequence"/>
</dbReference>
<dbReference type="SUPFAM" id="SSF53244">
    <property type="entry name" value="MurD-like peptide ligases, peptide-binding domain"/>
    <property type="match status" value="1"/>
</dbReference>
<dbReference type="PANTHER" id="PTHR43692">
    <property type="entry name" value="UDP-N-ACETYLMURAMOYLALANINE--D-GLUTAMATE LIGASE"/>
    <property type="match status" value="1"/>
</dbReference>
<protein>
    <recommendedName>
        <fullName evidence="7 8">UDP-N-acetylmuramoylalanine--D-glutamate ligase</fullName>
        <ecNumber evidence="7 8">6.3.2.9</ecNumber>
    </recommendedName>
    <alternativeName>
        <fullName evidence="7">D-glutamic acid-adding enzyme</fullName>
    </alternativeName>
    <alternativeName>
        <fullName evidence="7">UDP-N-acetylmuramoyl-L-alanyl-D-glutamate synthetase</fullName>
    </alternativeName>
</protein>
<dbReference type="Pfam" id="PF02875">
    <property type="entry name" value="Mur_ligase_C"/>
    <property type="match status" value="1"/>
</dbReference>
<dbReference type="NCBIfam" id="TIGR01087">
    <property type="entry name" value="murD"/>
    <property type="match status" value="1"/>
</dbReference>
<dbReference type="EMBL" id="WJIE01000009">
    <property type="protein sequence ID" value="MRG95978.1"/>
    <property type="molecule type" value="Genomic_DNA"/>
</dbReference>
<dbReference type="AlphaFoldDB" id="A0A6N7PV96"/>
<comment type="pathway">
    <text evidence="2 7 8">Cell wall biogenesis; peptidoglycan biosynthesis.</text>
</comment>
<evidence type="ECO:0000259" key="9">
    <source>
        <dbReference type="Pfam" id="PF02875"/>
    </source>
</evidence>
<keyword evidence="7 8" id="KW-0573">Peptidoglycan synthesis</keyword>
<dbReference type="GO" id="GO:0008764">
    <property type="term" value="F:UDP-N-acetylmuramoylalanine-D-glutamate ligase activity"/>
    <property type="evidence" value="ECO:0007669"/>
    <property type="project" value="UniProtKB-UniRule"/>
</dbReference>
<dbReference type="EC" id="6.3.2.9" evidence="7 8"/>
<evidence type="ECO:0000256" key="6">
    <source>
        <dbReference type="ARBA" id="ARBA00022840"/>
    </source>
</evidence>
<dbReference type="InterPro" id="IPR004101">
    <property type="entry name" value="Mur_ligase_C"/>
</dbReference>
<evidence type="ECO:0000256" key="2">
    <source>
        <dbReference type="ARBA" id="ARBA00004752"/>
    </source>
</evidence>
<evidence type="ECO:0000256" key="8">
    <source>
        <dbReference type="RuleBase" id="RU003664"/>
    </source>
</evidence>
<evidence type="ECO:0000256" key="4">
    <source>
        <dbReference type="ARBA" id="ARBA00022598"/>
    </source>
</evidence>
<dbReference type="Pfam" id="PF21799">
    <property type="entry name" value="MurD-like_N"/>
    <property type="match status" value="1"/>
</dbReference>
<keyword evidence="12" id="KW-1185">Reference proteome</keyword>
<dbReference type="SUPFAM" id="SSF51984">
    <property type="entry name" value="MurCD N-terminal domain"/>
    <property type="match status" value="1"/>
</dbReference>
<gene>
    <name evidence="7 11" type="primary">murD</name>
    <name evidence="11" type="ORF">GF068_29270</name>
</gene>
<comment type="function">
    <text evidence="7 8">Cell wall formation. Catalyzes the addition of glutamate to the nucleotide precursor UDP-N-acetylmuramoyl-L-alanine (UMA).</text>
</comment>
<comment type="caution">
    <text evidence="11">The sequence shown here is derived from an EMBL/GenBank/DDBJ whole genome shotgun (WGS) entry which is preliminary data.</text>
</comment>
<feature type="domain" description="Mur ligase C-terminal" evidence="9">
    <location>
        <begin position="307"/>
        <end position="420"/>
    </location>
</feature>
<dbReference type="OrthoDB" id="9809796at2"/>
<comment type="similarity">
    <text evidence="7">Belongs to the MurCDEF family.</text>
</comment>
<dbReference type="GO" id="GO:0005737">
    <property type="term" value="C:cytoplasm"/>
    <property type="evidence" value="ECO:0007669"/>
    <property type="project" value="UniProtKB-SubCell"/>
</dbReference>
<dbReference type="UniPathway" id="UPA00219"/>
<evidence type="ECO:0000256" key="5">
    <source>
        <dbReference type="ARBA" id="ARBA00022741"/>
    </source>
</evidence>
<dbReference type="Gene3D" id="3.40.1190.10">
    <property type="entry name" value="Mur-like, catalytic domain"/>
    <property type="match status" value="1"/>
</dbReference>
<accession>A0A6N7PV96</accession>
<dbReference type="Pfam" id="PF08245">
    <property type="entry name" value="Mur_ligase_M"/>
    <property type="match status" value="1"/>
</dbReference>
<dbReference type="GO" id="GO:0051301">
    <property type="term" value="P:cell division"/>
    <property type="evidence" value="ECO:0007669"/>
    <property type="project" value="UniProtKB-KW"/>
</dbReference>
<comment type="subcellular location">
    <subcellularLocation>
        <location evidence="1 7 8">Cytoplasm</location>
    </subcellularLocation>
</comment>
<evidence type="ECO:0000313" key="12">
    <source>
        <dbReference type="Proteomes" id="UP000440224"/>
    </source>
</evidence>
<keyword evidence="6 7" id="KW-0067">ATP-binding</keyword>
<dbReference type="PANTHER" id="PTHR43692:SF1">
    <property type="entry name" value="UDP-N-ACETYLMURAMOYLALANINE--D-GLUTAMATE LIGASE"/>
    <property type="match status" value="1"/>
</dbReference>
<comment type="catalytic activity">
    <reaction evidence="7 8">
        <text>UDP-N-acetyl-alpha-D-muramoyl-L-alanine + D-glutamate + ATP = UDP-N-acetyl-alpha-D-muramoyl-L-alanyl-D-glutamate + ADP + phosphate + H(+)</text>
        <dbReference type="Rhea" id="RHEA:16429"/>
        <dbReference type="ChEBI" id="CHEBI:15378"/>
        <dbReference type="ChEBI" id="CHEBI:29986"/>
        <dbReference type="ChEBI" id="CHEBI:30616"/>
        <dbReference type="ChEBI" id="CHEBI:43474"/>
        <dbReference type="ChEBI" id="CHEBI:83898"/>
        <dbReference type="ChEBI" id="CHEBI:83900"/>
        <dbReference type="ChEBI" id="CHEBI:456216"/>
        <dbReference type="EC" id="6.3.2.9"/>
    </reaction>
</comment>
<proteinExistence type="inferred from homology"/>
<dbReference type="RefSeq" id="WP_153822773.1">
    <property type="nucleotide sequence ID" value="NZ_WJIE01000009.1"/>
</dbReference>
<evidence type="ECO:0000256" key="1">
    <source>
        <dbReference type="ARBA" id="ARBA00004496"/>
    </source>
</evidence>